<evidence type="ECO:0000259" key="7">
    <source>
        <dbReference type="Pfam" id="PF06271"/>
    </source>
</evidence>
<evidence type="ECO:0000313" key="8">
    <source>
        <dbReference type="EMBL" id="GFH02079.1"/>
    </source>
</evidence>
<keyword evidence="2" id="KW-1003">Cell membrane</keyword>
<dbReference type="InterPro" id="IPR010432">
    <property type="entry name" value="RDD"/>
</dbReference>
<evidence type="ECO:0000256" key="4">
    <source>
        <dbReference type="ARBA" id="ARBA00022989"/>
    </source>
</evidence>
<sequence length="319" mass="34096">MSTAGNFDADIQPSDAVPAGWFSRLGAATVDVLPGAAVVSTAALAALALPSRDSWWWVCAGVGVAAIVWTAANRLILPVVWGYSVGRAVFGVRIATRDSTDIGPWRLVAREIAHLLDVLTVVGWLWPAWSPRRGTFADMATRTQACRPMDHADGQPRRIGAALVATAALLCAALAGISYTAVGQYDSAVRDAQLQVSADGPRMVEQLLSYQPETVDDDFDRARAVASETYRDQLIAQQQAIQAAAPVRNQYWVVRSAVVAAEPDAVTMLMFLEGERGTLPDLRYLTASVRASFVNGGDGGWRVDRLDVITSPQTGGSQS</sequence>
<evidence type="ECO:0000256" key="3">
    <source>
        <dbReference type="ARBA" id="ARBA00022692"/>
    </source>
</evidence>
<dbReference type="PANTHER" id="PTHR36115:SF6">
    <property type="entry name" value="PROLINE-RICH ANTIGEN HOMOLOG"/>
    <property type="match status" value="1"/>
</dbReference>
<reference evidence="8 9" key="1">
    <citation type="journal article" date="2019" name="Emerg. Microbes Infect.">
        <title>Comprehensive subspecies identification of 175 nontuberculous mycobacteria species based on 7547 genomic profiles.</title>
        <authorList>
            <person name="Matsumoto Y."/>
            <person name="Kinjo T."/>
            <person name="Motooka D."/>
            <person name="Nabeya D."/>
            <person name="Jung N."/>
            <person name="Uechi K."/>
            <person name="Horii T."/>
            <person name="Iida T."/>
            <person name="Fujita J."/>
            <person name="Nakamura S."/>
        </authorList>
    </citation>
    <scope>NUCLEOTIDE SEQUENCE [LARGE SCALE GENOMIC DNA]</scope>
    <source>
        <strain evidence="8 9">JCM 30996</strain>
    </source>
</reference>
<comment type="caution">
    <text evidence="8">The sequence shown here is derived from an EMBL/GenBank/DDBJ whole genome shotgun (WGS) entry which is preliminary data.</text>
</comment>
<keyword evidence="3 6" id="KW-0812">Transmembrane</keyword>
<organism evidence="8 9">
    <name type="scientific">Mycolicibacterium hippocampi</name>
    <dbReference type="NCBI Taxonomy" id="659824"/>
    <lineage>
        <taxon>Bacteria</taxon>
        <taxon>Bacillati</taxon>
        <taxon>Actinomycetota</taxon>
        <taxon>Actinomycetes</taxon>
        <taxon>Mycobacteriales</taxon>
        <taxon>Mycobacteriaceae</taxon>
        <taxon>Mycolicibacterium</taxon>
    </lineage>
</organism>
<keyword evidence="5 6" id="KW-0472">Membrane</keyword>
<evidence type="ECO:0000256" key="6">
    <source>
        <dbReference type="SAM" id="Phobius"/>
    </source>
</evidence>
<dbReference type="RefSeq" id="WP_163888760.1">
    <property type="nucleotide sequence ID" value="NZ_BLLB01000002.1"/>
</dbReference>
<comment type="subcellular location">
    <subcellularLocation>
        <location evidence="1">Cell membrane</location>
        <topology evidence="1">Multi-pass membrane protein</topology>
    </subcellularLocation>
</comment>
<evidence type="ECO:0000256" key="5">
    <source>
        <dbReference type="ARBA" id="ARBA00023136"/>
    </source>
</evidence>
<feature type="domain" description="RDD" evidence="7">
    <location>
        <begin position="19"/>
        <end position="141"/>
    </location>
</feature>
<dbReference type="Proteomes" id="UP000465304">
    <property type="component" value="Unassembled WGS sequence"/>
</dbReference>
<evidence type="ECO:0000256" key="1">
    <source>
        <dbReference type="ARBA" id="ARBA00004651"/>
    </source>
</evidence>
<dbReference type="Pfam" id="PF06271">
    <property type="entry name" value="RDD"/>
    <property type="match status" value="1"/>
</dbReference>
<evidence type="ECO:0000256" key="2">
    <source>
        <dbReference type="ARBA" id="ARBA00022475"/>
    </source>
</evidence>
<accession>A0A7I9ZML7</accession>
<dbReference type="AlphaFoldDB" id="A0A7I9ZML7"/>
<keyword evidence="4 6" id="KW-1133">Transmembrane helix</keyword>
<dbReference type="GO" id="GO:0005886">
    <property type="term" value="C:plasma membrane"/>
    <property type="evidence" value="ECO:0007669"/>
    <property type="project" value="UniProtKB-SubCell"/>
</dbReference>
<protein>
    <submittedName>
        <fullName evidence="8">RDD family protein</fullName>
    </submittedName>
</protein>
<evidence type="ECO:0000313" key="9">
    <source>
        <dbReference type="Proteomes" id="UP000465304"/>
    </source>
</evidence>
<keyword evidence="9" id="KW-1185">Reference proteome</keyword>
<feature type="transmembrane region" description="Helical" evidence="6">
    <location>
        <begin position="159"/>
        <end position="182"/>
    </location>
</feature>
<proteinExistence type="predicted"/>
<feature type="transmembrane region" description="Helical" evidence="6">
    <location>
        <begin position="55"/>
        <end position="72"/>
    </location>
</feature>
<dbReference type="PANTHER" id="PTHR36115">
    <property type="entry name" value="PROLINE-RICH ANTIGEN HOMOLOG-RELATED"/>
    <property type="match status" value="1"/>
</dbReference>
<gene>
    <name evidence="8" type="ORF">MHIP_25620</name>
</gene>
<dbReference type="InterPro" id="IPR051791">
    <property type="entry name" value="Pra-immunoreactive"/>
</dbReference>
<dbReference type="EMBL" id="BLLB01000002">
    <property type="protein sequence ID" value="GFH02079.1"/>
    <property type="molecule type" value="Genomic_DNA"/>
</dbReference>
<name>A0A7I9ZML7_9MYCO</name>
<feature type="transmembrane region" description="Helical" evidence="6">
    <location>
        <begin position="25"/>
        <end position="48"/>
    </location>
</feature>